<evidence type="ECO:0000313" key="2">
    <source>
        <dbReference type="Proteomes" id="UP000516422"/>
    </source>
</evidence>
<proteinExistence type="predicted"/>
<gene>
    <name evidence="1" type="ORF">HEP81_04576</name>
</gene>
<dbReference type="AlphaFoldDB" id="A0A7H1Q3G9"/>
<dbReference type="EMBL" id="CP051006">
    <property type="protein sequence ID" value="QNT94849.1"/>
    <property type="molecule type" value="Genomic_DNA"/>
</dbReference>
<organism evidence="1 2">
    <name type="scientific">Streptomyces griseofuscus</name>
    <dbReference type="NCBI Taxonomy" id="146922"/>
    <lineage>
        <taxon>Bacteria</taxon>
        <taxon>Bacillati</taxon>
        <taxon>Actinomycetota</taxon>
        <taxon>Actinomycetes</taxon>
        <taxon>Kitasatosporales</taxon>
        <taxon>Streptomycetaceae</taxon>
        <taxon>Streptomyces</taxon>
    </lineage>
</organism>
<dbReference type="GeneID" id="91464128"/>
<reference evidence="1 2" key="1">
    <citation type="submission" date="2020-04" db="EMBL/GenBank/DDBJ databases">
        <title>Characterization and engineering of Streptomyces griseofuscus DSM40191 as a potential heterologous host for expression of BGCs.</title>
        <authorList>
            <person name="Gren T."/>
            <person name="Whitford C.M."/>
            <person name="Mohite O.S."/>
            <person name="Joergensen T.S."/>
            <person name="Nielsen J.B."/>
            <person name="Lee S.Y."/>
            <person name="Weber T."/>
        </authorList>
    </citation>
    <scope>NUCLEOTIDE SEQUENCE [LARGE SCALE GENOMIC DNA]</scope>
    <source>
        <strain evidence="1 2">DSM 40191</strain>
    </source>
</reference>
<name>A0A7H1Q3G9_9ACTN</name>
<evidence type="ECO:0000313" key="1">
    <source>
        <dbReference type="EMBL" id="QNT94849.1"/>
    </source>
</evidence>
<dbReference type="Proteomes" id="UP000516422">
    <property type="component" value="Chromosome"/>
</dbReference>
<protein>
    <submittedName>
        <fullName evidence="1">Uncharacterized protein</fullName>
    </submittedName>
</protein>
<dbReference type="RefSeq" id="WP_037653697.1">
    <property type="nucleotide sequence ID" value="NZ_CP051006.1"/>
</dbReference>
<accession>A0A7H1Q3G9</accession>
<sequence>MSGCRGASWESIARTLKTDNAPDAEIADRLHCAPAFVRRVRKDLGMRPWPVRVELQRRSVKPGDCEVAAEVERRYFELAVVIEDGHRRWRGRFSKDNVPMYSHKDSAYRVAFRIQHRREPVGQVRVECERARCVEGLHLSDQLMRERAKELRQEMEALDGRL</sequence>
<dbReference type="KEGG" id="sgf:HEP81_04576"/>